<protein>
    <submittedName>
        <fullName evidence="1">Uncharacterized protein</fullName>
    </submittedName>
</protein>
<sequence>MVRSILRRSDSPYQRACVTGLRSTGSIGPAESCNRDLLLKSAHNQRMCVLISESLVGRQAILITGMASSSENPSDTVRTEAIFMPGLSVMGISISSAPHQVGQDMKYRASSG</sequence>
<organism evidence="1 2">
    <name type="scientific">Pochonia chlamydosporia 170</name>
    <dbReference type="NCBI Taxonomy" id="1380566"/>
    <lineage>
        <taxon>Eukaryota</taxon>
        <taxon>Fungi</taxon>
        <taxon>Dikarya</taxon>
        <taxon>Ascomycota</taxon>
        <taxon>Pezizomycotina</taxon>
        <taxon>Sordariomycetes</taxon>
        <taxon>Hypocreomycetidae</taxon>
        <taxon>Hypocreales</taxon>
        <taxon>Clavicipitaceae</taxon>
        <taxon>Pochonia</taxon>
    </lineage>
</organism>
<dbReference type="RefSeq" id="XP_022284828.1">
    <property type="nucleotide sequence ID" value="XM_022430169.1"/>
</dbReference>
<dbReference type="EMBL" id="LSBJ02000029">
    <property type="protein sequence ID" value="OWT42288.1"/>
    <property type="molecule type" value="Genomic_DNA"/>
</dbReference>
<dbReference type="AlphaFoldDB" id="A0A219AN69"/>
<gene>
    <name evidence="1" type="ORF">VFPPC_18581</name>
</gene>
<evidence type="ECO:0000313" key="2">
    <source>
        <dbReference type="Proteomes" id="UP000078397"/>
    </source>
</evidence>
<keyword evidence="2" id="KW-1185">Reference proteome</keyword>
<dbReference type="Proteomes" id="UP000078397">
    <property type="component" value="Unassembled WGS sequence"/>
</dbReference>
<accession>A0A219AN69</accession>
<name>A0A219AN69_METCM</name>
<dbReference type="GeneID" id="33937305"/>
<proteinExistence type="predicted"/>
<reference evidence="1 2" key="1">
    <citation type="journal article" date="2016" name="PLoS Pathog.">
        <title>Biosynthesis of antibiotic leucinostatins in bio-control fungus Purpureocillium lilacinum and their inhibition on phytophthora revealed by genome mining.</title>
        <authorList>
            <person name="Wang G."/>
            <person name="Liu Z."/>
            <person name="Lin R."/>
            <person name="Li E."/>
            <person name="Mao Z."/>
            <person name="Ling J."/>
            <person name="Yang Y."/>
            <person name="Yin W.B."/>
            <person name="Xie B."/>
        </authorList>
    </citation>
    <scope>NUCLEOTIDE SEQUENCE [LARGE SCALE GENOMIC DNA]</scope>
    <source>
        <strain evidence="1">170</strain>
    </source>
</reference>
<dbReference type="KEGG" id="pchm:VFPPC_18581"/>
<evidence type="ECO:0000313" key="1">
    <source>
        <dbReference type="EMBL" id="OWT42288.1"/>
    </source>
</evidence>
<comment type="caution">
    <text evidence="1">The sequence shown here is derived from an EMBL/GenBank/DDBJ whole genome shotgun (WGS) entry which is preliminary data.</text>
</comment>